<reference evidence="1 2" key="1">
    <citation type="submission" date="2024-01" db="EMBL/GenBank/DDBJ databases">
        <title>The genomes of 5 underutilized Papilionoideae crops provide insights into root nodulation and disease resistanc.</title>
        <authorList>
            <person name="Jiang F."/>
        </authorList>
    </citation>
    <scope>NUCLEOTIDE SEQUENCE [LARGE SCALE GENOMIC DNA]</scope>
    <source>
        <strain evidence="1">LVBAO_FW01</strain>
        <tissue evidence="1">Leaves</tissue>
    </source>
</reference>
<keyword evidence="2" id="KW-1185">Reference proteome</keyword>
<dbReference type="EMBL" id="JAYMYQ010000001">
    <property type="protein sequence ID" value="KAK7363770.1"/>
    <property type="molecule type" value="Genomic_DNA"/>
</dbReference>
<gene>
    <name evidence="1" type="ORF">VNO77_05927</name>
</gene>
<evidence type="ECO:0000313" key="2">
    <source>
        <dbReference type="Proteomes" id="UP001367508"/>
    </source>
</evidence>
<protein>
    <submittedName>
        <fullName evidence="1">Uncharacterized protein</fullName>
    </submittedName>
</protein>
<accession>A0AAN9R635</accession>
<comment type="caution">
    <text evidence="1">The sequence shown here is derived from an EMBL/GenBank/DDBJ whole genome shotgun (WGS) entry which is preliminary data.</text>
</comment>
<dbReference type="Proteomes" id="UP001367508">
    <property type="component" value="Unassembled WGS sequence"/>
</dbReference>
<evidence type="ECO:0000313" key="1">
    <source>
        <dbReference type="EMBL" id="KAK7363770.1"/>
    </source>
</evidence>
<name>A0AAN9R635_CANGL</name>
<dbReference type="AlphaFoldDB" id="A0AAN9R635"/>
<sequence length="73" mass="8498">MRNQTEEGEGERFCASINVFFASQDFNFKSHTISSSFFINLIMNTLRCKFEFASDDGDGFDFKLRLSKLIRKI</sequence>
<organism evidence="1 2">
    <name type="scientific">Canavalia gladiata</name>
    <name type="common">Sword bean</name>
    <name type="synonym">Dolichos gladiatus</name>
    <dbReference type="NCBI Taxonomy" id="3824"/>
    <lineage>
        <taxon>Eukaryota</taxon>
        <taxon>Viridiplantae</taxon>
        <taxon>Streptophyta</taxon>
        <taxon>Embryophyta</taxon>
        <taxon>Tracheophyta</taxon>
        <taxon>Spermatophyta</taxon>
        <taxon>Magnoliopsida</taxon>
        <taxon>eudicotyledons</taxon>
        <taxon>Gunneridae</taxon>
        <taxon>Pentapetalae</taxon>
        <taxon>rosids</taxon>
        <taxon>fabids</taxon>
        <taxon>Fabales</taxon>
        <taxon>Fabaceae</taxon>
        <taxon>Papilionoideae</taxon>
        <taxon>50 kb inversion clade</taxon>
        <taxon>NPAAA clade</taxon>
        <taxon>indigoferoid/millettioid clade</taxon>
        <taxon>Phaseoleae</taxon>
        <taxon>Canavalia</taxon>
    </lineage>
</organism>
<proteinExistence type="predicted"/>